<keyword evidence="1" id="KW-0812">Transmembrane</keyword>
<proteinExistence type="predicted"/>
<organism evidence="2 3">
    <name type="scientific">Acanthosepion pharaonis</name>
    <name type="common">Pharaoh cuttlefish</name>
    <name type="synonym">Sepia pharaonis</name>
    <dbReference type="NCBI Taxonomy" id="158019"/>
    <lineage>
        <taxon>Eukaryota</taxon>
        <taxon>Metazoa</taxon>
        <taxon>Spiralia</taxon>
        <taxon>Lophotrochozoa</taxon>
        <taxon>Mollusca</taxon>
        <taxon>Cephalopoda</taxon>
        <taxon>Coleoidea</taxon>
        <taxon>Decapodiformes</taxon>
        <taxon>Sepiida</taxon>
        <taxon>Sepiina</taxon>
        <taxon>Sepiidae</taxon>
        <taxon>Acanthosepion</taxon>
    </lineage>
</organism>
<evidence type="ECO:0000313" key="2">
    <source>
        <dbReference type="EMBL" id="CAE1246146.1"/>
    </source>
</evidence>
<evidence type="ECO:0000256" key="1">
    <source>
        <dbReference type="SAM" id="Phobius"/>
    </source>
</evidence>
<name>A0A812BY11_ACAPH</name>
<gene>
    <name evidence="2" type="ORF">SPHA_25027</name>
</gene>
<dbReference type="EMBL" id="CAHIKZ030000946">
    <property type="protein sequence ID" value="CAE1246146.1"/>
    <property type="molecule type" value="Genomic_DNA"/>
</dbReference>
<evidence type="ECO:0000313" key="3">
    <source>
        <dbReference type="Proteomes" id="UP000597762"/>
    </source>
</evidence>
<comment type="caution">
    <text evidence="2">The sequence shown here is derived from an EMBL/GenBank/DDBJ whole genome shotgun (WGS) entry which is preliminary data.</text>
</comment>
<dbReference type="Proteomes" id="UP000597762">
    <property type="component" value="Unassembled WGS sequence"/>
</dbReference>
<feature type="transmembrane region" description="Helical" evidence="1">
    <location>
        <begin position="109"/>
        <end position="130"/>
    </location>
</feature>
<feature type="transmembrane region" description="Helical" evidence="1">
    <location>
        <begin position="76"/>
        <end position="103"/>
    </location>
</feature>
<reference evidence="2" key="1">
    <citation type="submission" date="2021-01" db="EMBL/GenBank/DDBJ databases">
        <authorList>
            <person name="Li R."/>
            <person name="Bekaert M."/>
        </authorList>
    </citation>
    <scope>NUCLEOTIDE SEQUENCE</scope>
    <source>
        <strain evidence="2">Farmed</strain>
    </source>
</reference>
<sequence length="197" mass="22904">MIFFLLVTYFLIFCFFFLLHLTSKSYAHFSIFPYLFFCISSFRHYLCSLPLSLYLSLHFSQTLSLYLYFSLALSLYLSILSLSFPLSIYISLLLSLYLSILFLSLPLSIYIYLSIISVSVSVSLYIRLFFFSEKYKSPASHLTPPTLCSFLSDAPLQGYSYETLVYAPLTMANYIPTRFFYFYPKSFSTSLSLVTVY</sequence>
<keyword evidence="1" id="KW-0472">Membrane</keyword>
<dbReference type="AlphaFoldDB" id="A0A812BY11"/>
<protein>
    <submittedName>
        <fullName evidence="2">Uncharacterized protein</fullName>
    </submittedName>
</protein>
<accession>A0A812BY11</accession>
<keyword evidence="1" id="KW-1133">Transmembrane helix</keyword>
<keyword evidence="3" id="KW-1185">Reference proteome</keyword>